<gene>
    <name evidence="2" type="ORF">SAMN05421544_101258</name>
</gene>
<organism evidence="2 3">
    <name type="scientific">Riemerella columbipharyngis</name>
    <dbReference type="NCBI Taxonomy" id="1071918"/>
    <lineage>
        <taxon>Bacteria</taxon>
        <taxon>Pseudomonadati</taxon>
        <taxon>Bacteroidota</taxon>
        <taxon>Flavobacteriia</taxon>
        <taxon>Flavobacteriales</taxon>
        <taxon>Weeksellaceae</taxon>
        <taxon>Riemerella</taxon>
    </lineage>
</organism>
<dbReference type="InterPro" id="IPR011250">
    <property type="entry name" value="OMP/PagP_B-barrel"/>
</dbReference>
<sequence length="199" mass="21770">MKKLVLGLAIATGSLAFSQHYGVKAGLNLSSISKDGDFSDSKGKAGFYAGVFMNAPLAENFSIQPEVIYNNVGAKVDKNTNTNLNLDYISVPVMFQYNVVPEFYLEAGPQFSFLVNSKFKSSNQTIEKVANYFNNKDNYNSFDFGLGLGAGFNINEHFGINARYVAGFTDLTKNGSVDMANKDGKNRNNTFQVGLSARF</sequence>
<proteinExistence type="predicted"/>
<dbReference type="EMBL" id="FNAS01000001">
    <property type="protein sequence ID" value="SDD93465.1"/>
    <property type="molecule type" value="Genomic_DNA"/>
</dbReference>
<protein>
    <submittedName>
        <fullName evidence="2">Outer membrane protein beta-barrel domain-containing protein</fullName>
    </submittedName>
</protein>
<keyword evidence="3" id="KW-1185">Reference proteome</keyword>
<dbReference type="Proteomes" id="UP000198517">
    <property type="component" value="Unassembled WGS sequence"/>
</dbReference>
<dbReference type="InterPro" id="IPR025665">
    <property type="entry name" value="Beta-barrel_OMP_2"/>
</dbReference>
<evidence type="ECO:0000313" key="2">
    <source>
        <dbReference type="EMBL" id="SDD93465.1"/>
    </source>
</evidence>
<dbReference type="STRING" id="1071918.SAMN05421544_101258"/>
<dbReference type="AlphaFoldDB" id="A0A1G6YUZ8"/>
<feature type="domain" description="Outer membrane protein beta-barrel" evidence="1">
    <location>
        <begin position="20"/>
        <end position="172"/>
    </location>
</feature>
<evidence type="ECO:0000313" key="3">
    <source>
        <dbReference type="Proteomes" id="UP000198517"/>
    </source>
</evidence>
<dbReference type="SUPFAM" id="SSF56925">
    <property type="entry name" value="OMPA-like"/>
    <property type="match status" value="1"/>
</dbReference>
<dbReference type="Gene3D" id="2.40.160.20">
    <property type="match status" value="1"/>
</dbReference>
<evidence type="ECO:0000259" key="1">
    <source>
        <dbReference type="Pfam" id="PF13568"/>
    </source>
</evidence>
<accession>A0A1G6YUZ8</accession>
<dbReference type="RefSeq" id="WP_092735690.1">
    <property type="nucleotide sequence ID" value="NZ_FNAS01000001.1"/>
</dbReference>
<reference evidence="2 3" key="1">
    <citation type="submission" date="2016-10" db="EMBL/GenBank/DDBJ databases">
        <authorList>
            <person name="de Groot N.N."/>
        </authorList>
    </citation>
    <scope>NUCLEOTIDE SEQUENCE [LARGE SCALE GENOMIC DNA]</scope>
    <source>
        <strain evidence="2 3">DSM 24015</strain>
    </source>
</reference>
<dbReference type="OrthoDB" id="947434at2"/>
<dbReference type="Pfam" id="PF13568">
    <property type="entry name" value="OMP_b-brl_2"/>
    <property type="match status" value="1"/>
</dbReference>
<name>A0A1G6YUZ8_9FLAO</name>